<dbReference type="EMBL" id="LJQN01000043">
    <property type="protein sequence ID" value="KPX57068.1"/>
    <property type="molecule type" value="Genomic_DNA"/>
</dbReference>
<dbReference type="Proteomes" id="UP000050545">
    <property type="component" value="Unassembled WGS sequence"/>
</dbReference>
<dbReference type="AlphaFoldDB" id="A0AB34UBK7"/>
<gene>
    <name evidence="1" type="ORF">ALO67_02258</name>
</gene>
<accession>A0AB34UBK7</accession>
<sequence length="170" mass="19159">MTTNPNDVRVSRETVSFEFRHPANGEAHTVSVSLEEIAHHMCEVLFEKLCGEFCQCEPVGETNVVDCRCDEYADEFERVKSYAQPADQQGDPVGQWSDDDGISWCDGNESSLASARASGWLTRTLYRHAQPATAKLDEQAEFDNWVMDNSMQGVSMFDVWQARAKLNTLQ</sequence>
<protein>
    <submittedName>
        <fullName evidence="1">Uncharacterized protein</fullName>
    </submittedName>
</protein>
<proteinExistence type="predicted"/>
<reference evidence="1 2" key="1">
    <citation type="submission" date="2015-09" db="EMBL/GenBank/DDBJ databases">
        <title>Genome announcement of multiple Pseudomonas syringae strains.</title>
        <authorList>
            <person name="Thakur S."/>
            <person name="Wang P.W."/>
            <person name="Gong Y."/>
            <person name="Weir B.S."/>
            <person name="Guttman D.S."/>
        </authorList>
    </citation>
    <scope>NUCLEOTIDE SEQUENCE [LARGE SCALE GENOMIC DNA]</scope>
    <source>
        <strain evidence="1 2">ICMP9623</strain>
    </source>
</reference>
<evidence type="ECO:0000313" key="2">
    <source>
        <dbReference type="Proteomes" id="UP000050545"/>
    </source>
</evidence>
<name>A0AB34UBK7_PSEA0</name>
<organism evidence="1 2">
    <name type="scientific">Pseudomonas amygdali pv. hibisci</name>
    <dbReference type="NCBI Taxonomy" id="251723"/>
    <lineage>
        <taxon>Bacteria</taxon>
        <taxon>Pseudomonadati</taxon>
        <taxon>Pseudomonadota</taxon>
        <taxon>Gammaproteobacteria</taxon>
        <taxon>Pseudomonadales</taxon>
        <taxon>Pseudomonadaceae</taxon>
        <taxon>Pseudomonas</taxon>
        <taxon>Pseudomonas amygdali</taxon>
    </lineage>
</organism>
<dbReference type="RefSeq" id="WP_057404380.1">
    <property type="nucleotide sequence ID" value="NZ_LJQN01000043.1"/>
</dbReference>
<evidence type="ECO:0000313" key="1">
    <source>
        <dbReference type="EMBL" id="KPX57068.1"/>
    </source>
</evidence>
<comment type="caution">
    <text evidence="1">The sequence shown here is derived from an EMBL/GenBank/DDBJ whole genome shotgun (WGS) entry which is preliminary data.</text>
</comment>